<proteinExistence type="predicted"/>
<protein>
    <submittedName>
        <fullName evidence="1">Addiction module toxin, HicA family</fullName>
    </submittedName>
</protein>
<organism evidence="1 2">
    <name type="scientific">Candidatus Nomurabacteria bacterium RIFCSPHIGHO2_02_FULL_42_24</name>
    <dbReference type="NCBI Taxonomy" id="1801757"/>
    <lineage>
        <taxon>Bacteria</taxon>
        <taxon>Candidatus Nomuraibacteriota</taxon>
    </lineage>
</organism>
<dbReference type="AlphaFoldDB" id="A0A1F6WIN3"/>
<dbReference type="Proteomes" id="UP000179880">
    <property type="component" value="Unassembled WGS sequence"/>
</dbReference>
<comment type="caution">
    <text evidence="1">The sequence shown here is derived from an EMBL/GenBank/DDBJ whole genome shotgun (WGS) entry which is preliminary data.</text>
</comment>
<evidence type="ECO:0000313" key="1">
    <source>
        <dbReference type="EMBL" id="OGI81749.1"/>
    </source>
</evidence>
<dbReference type="EMBL" id="MFUH01000019">
    <property type="protein sequence ID" value="OGI81749.1"/>
    <property type="molecule type" value="Genomic_DNA"/>
</dbReference>
<sequence>MKRIELMRHLREHDCFLIREGTKHSVIFNVHNGKSSTVPRHNEINSNLGKKICRDLGILEIKKK</sequence>
<name>A0A1F6WIN3_9BACT</name>
<dbReference type="InterPro" id="IPR038570">
    <property type="entry name" value="HicA_sf"/>
</dbReference>
<reference evidence="1 2" key="1">
    <citation type="journal article" date="2016" name="Nat. Commun.">
        <title>Thousands of microbial genomes shed light on interconnected biogeochemical processes in an aquifer system.</title>
        <authorList>
            <person name="Anantharaman K."/>
            <person name="Brown C.T."/>
            <person name="Hug L.A."/>
            <person name="Sharon I."/>
            <person name="Castelle C.J."/>
            <person name="Probst A.J."/>
            <person name="Thomas B.C."/>
            <person name="Singh A."/>
            <person name="Wilkins M.J."/>
            <person name="Karaoz U."/>
            <person name="Brodie E.L."/>
            <person name="Williams K.H."/>
            <person name="Hubbard S.S."/>
            <person name="Banfield J.F."/>
        </authorList>
    </citation>
    <scope>NUCLEOTIDE SEQUENCE [LARGE SCALE GENOMIC DNA]</scope>
</reference>
<gene>
    <name evidence="1" type="ORF">A3B93_00505</name>
</gene>
<evidence type="ECO:0000313" key="2">
    <source>
        <dbReference type="Proteomes" id="UP000179880"/>
    </source>
</evidence>
<accession>A0A1F6WIN3</accession>
<dbReference type="Gene3D" id="3.30.920.30">
    <property type="entry name" value="Hypothetical protein"/>
    <property type="match status" value="1"/>
</dbReference>
<dbReference type="SUPFAM" id="SSF54786">
    <property type="entry name" value="YcfA/nrd intein domain"/>
    <property type="match status" value="1"/>
</dbReference>